<dbReference type="AlphaFoldDB" id="A0AAN0W0L6"/>
<evidence type="ECO:0008006" key="3">
    <source>
        <dbReference type="Google" id="ProtNLM"/>
    </source>
</evidence>
<proteinExistence type="predicted"/>
<accession>A0AAN0W0L6</accession>
<dbReference type="Pfam" id="PF06986">
    <property type="entry name" value="F_T4SS_TraN"/>
    <property type="match status" value="1"/>
</dbReference>
<reference evidence="1 2" key="1">
    <citation type="submission" date="2014-10" db="EMBL/GenBank/DDBJ databases">
        <title>The Complete Genome Sequence for the Shellfish Pathogen Vibrio coralliilyticus RE98 Isolated from a Shellfish Hatchery.</title>
        <authorList>
            <person name="Richards G.P."/>
            <person name="Bono J.L."/>
            <person name="Watson M.A."/>
            <person name="Needleman D.S."/>
        </authorList>
    </citation>
    <scope>NUCLEOTIDE SEQUENCE [LARGE SCALE GENOMIC DNA]</scope>
    <source>
        <strain evidence="1 2">RE98</strain>
        <plasmid evidence="1 2">p319</plasmid>
    </source>
</reference>
<gene>
    <name evidence="1" type="ORF">IX92_28160</name>
</gene>
<dbReference type="KEGG" id="vcy:IX92_28160"/>
<evidence type="ECO:0000313" key="2">
    <source>
        <dbReference type="Proteomes" id="UP000030081"/>
    </source>
</evidence>
<dbReference type="EMBL" id="CP009620">
    <property type="protein sequence ID" value="AIW22998.1"/>
    <property type="molecule type" value="Genomic_DNA"/>
</dbReference>
<name>A0AAN0W0L6_9VIBR</name>
<dbReference type="KEGG" id="vct:JV59_25125"/>
<keyword evidence="1" id="KW-0614">Plasmid</keyword>
<organism evidence="1 2">
    <name type="scientific">Vibrio coralliilyticus</name>
    <dbReference type="NCBI Taxonomy" id="190893"/>
    <lineage>
        <taxon>Bacteria</taxon>
        <taxon>Pseudomonadati</taxon>
        <taxon>Pseudomonadota</taxon>
        <taxon>Gammaproteobacteria</taxon>
        <taxon>Vibrionales</taxon>
        <taxon>Vibrionaceae</taxon>
        <taxon>Vibrio</taxon>
    </lineage>
</organism>
<sequence>MCTRRERDLRCPFKQCSPTRLVCGSPSFCLDGECYRATPSQSASFAKTASALSALARAGRRLGQPPRIFAGQAAHCSEKPIGFANCCQDGGWGTKSGLTQCSREAQAIGRAKQLGTSVYLGRYCAHSVLGVCTRYKQGYCLYDSVLAKIIQQQGAAQQLGITLGTAAHPVCPPLTAQQLQRINFNRIDFSSYYRTLKARMRLPKPEHLVPRSP</sequence>
<protein>
    <recommendedName>
        <fullName evidence="3">Type-F conjugative transfer system mating-pair stabilization protein TraN</fullName>
    </recommendedName>
</protein>
<dbReference type="InterPro" id="IPR014121">
    <property type="entry name" value="TraN_Ftype"/>
</dbReference>
<evidence type="ECO:0000313" key="1">
    <source>
        <dbReference type="EMBL" id="AIW22998.1"/>
    </source>
</evidence>
<geneLocation type="plasmid" evidence="1 2">
    <name>p319</name>
</geneLocation>
<keyword evidence="2" id="KW-1185">Reference proteome</keyword>
<dbReference type="Proteomes" id="UP000030081">
    <property type="component" value="Plasmid p319"/>
</dbReference>